<dbReference type="CDD" id="cd19839">
    <property type="entry name" value="Bbox1_TRIM16"/>
    <property type="match status" value="1"/>
</dbReference>
<dbReference type="SUPFAM" id="SSF49899">
    <property type="entry name" value="Concanavalin A-like lectins/glucanases"/>
    <property type="match status" value="1"/>
</dbReference>
<dbReference type="GeneTree" id="ENSGT00940000161116"/>
<dbReference type="Gene3D" id="4.10.830.40">
    <property type="match status" value="1"/>
</dbReference>
<dbReference type="PANTHER" id="PTHR25465">
    <property type="entry name" value="B-BOX DOMAIN CONTAINING"/>
    <property type="match status" value="1"/>
</dbReference>
<dbReference type="Gene3D" id="3.30.160.60">
    <property type="entry name" value="Classic Zinc Finger"/>
    <property type="match status" value="1"/>
</dbReference>
<dbReference type="PROSITE" id="PS50119">
    <property type="entry name" value="ZF_BBOX"/>
    <property type="match status" value="1"/>
</dbReference>
<dbReference type="InterPro" id="IPR003879">
    <property type="entry name" value="Butyrophylin_SPRY"/>
</dbReference>
<dbReference type="CDD" id="cd19769">
    <property type="entry name" value="Bbox2_TRIM16-like"/>
    <property type="match status" value="1"/>
</dbReference>
<evidence type="ECO:0000313" key="10">
    <source>
        <dbReference type="Proteomes" id="UP000694425"/>
    </source>
</evidence>
<dbReference type="SMART" id="SM00589">
    <property type="entry name" value="PRY"/>
    <property type="match status" value="1"/>
</dbReference>
<dbReference type="InterPro" id="IPR013320">
    <property type="entry name" value="ConA-like_dom_sf"/>
</dbReference>
<dbReference type="InterPro" id="IPR000315">
    <property type="entry name" value="Znf_B-box"/>
</dbReference>
<keyword evidence="10" id="KW-1185">Reference proteome</keyword>
<dbReference type="PANTHER" id="PTHR25465:SF10">
    <property type="entry name" value="TRIPARTITE MOTIF-CONTAINING PROTEIN 16-RELATED"/>
    <property type="match status" value="1"/>
</dbReference>
<dbReference type="Pfam" id="PF00622">
    <property type="entry name" value="SPRY"/>
    <property type="match status" value="1"/>
</dbReference>
<feature type="domain" description="B box-type" evidence="7">
    <location>
        <begin position="119"/>
        <end position="159"/>
    </location>
</feature>
<accession>A0A8C7B4N2</accession>
<feature type="domain" description="B30.2/SPRY" evidence="8">
    <location>
        <begin position="337"/>
        <end position="535"/>
    </location>
</feature>
<evidence type="ECO:0000259" key="8">
    <source>
        <dbReference type="PROSITE" id="PS50188"/>
    </source>
</evidence>
<dbReference type="InterPro" id="IPR006574">
    <property type="entry name" value="PRY"/>
</dbReference>
<protein>
    <submittedName>
        <fullName evidence="9">Tripartite motif containing 16</fullName>
    </submittedName>
</protein>
<evidence type="ECO:0000313" key="9">
    <source>
        <dbReference type="Ensembl" id="ENSNVIP00000013852.1"/>
    </source>
</evidence>
<dbReference type="PROSITE" id="PS50188">
    <property type="entry name" value="B302_SPRY"/>
    <property type="match status" value="1"/>
</dbReference>
<dbReference type="SMART" id="SM00449">
    <property type="entry name" value="SPRY"/>
    <property type="match status" value="1"/>
</dbReference>
<dbReference type="GO" id="GO:0008270">
    <property type="term" value="F:zinc ion binding"/>
    <property type="evidence" value="ECO:0007669"/>
    <property type="project" value="UniProtKB-KW"/>
</dbReference>
<dbReference type="Pfam" id="PF13765">
    <property type="entry name" value="PRY"/>
    <property type="match status" value="1"/>
</dbReference>
<dbReference type="CDD" id="cd12890">
    <property type="entry name" value="SPRY_PRY_TRIM16"/>
    <property type="match status" value="1"/>
</dbReference>
<keyword evidence="1" id="KW-0479">Metal-binding</keyword>
<dbReference type="InterPro" id="IPR051051">
    <property type="entry name" value="E3_ubiq-ligase_TRIM/RNF"/>
</dbReference>
<dbReference type="InterPro" id="IPR003877">
    <property type="entry name" value="SPRY_dom"/>
</dbReference>
<dbReference type="PRINTS" id="PR01407">
    <property type="entry name" value="BUTYPHLNCDUF"/>
</dbReference>
<dbReference type="InterPro" id="IPR043136">
    <property type="entry name" value="B30.2/SPRY_sf"/>
</dbReference>
<proteinExistence type="predicted"/>
<evidence type="ECO:0000256" key="5">
    <source>
        <dbReference type="SAM" id="Coils"/>
    </source>
</evidence>
<keyword evidence="2 4" id="KW-0863">Zinc-finger</keyword>
<dbReference type="Ensembl" id="ENSNVIT00000016188.1">
    <property type="protein sequence ID" value="ENSNVIP00000013852.1"/>
    <property type="gene ID" value="ENSNVIG00000010910.1"/>
</dbReference>
<evidence type="ECO:0000256" key="2">
    <source>
        <dbReference type="ARBA" id="ARBA00022771"/>
    </source>
</evidence>
<dbReference type="InterPro" id="IPR001870">
    <property type="entry name" value="B30.2/SPRY"/>
</dbReference>
<dbReference type="GO" id="GO:0005737">
    <property type="term" value="C:cytoplasm"/>
    <property type="evidence" value="ECO:0007669"/>
    <property type="project" value="UniProtKB-ARBA"/>
</dbReference>
<reference evidence="9" key="2">
    <citation type="submission" date="2025-09" db="UniProtKB">
        <authorList>
            <consortium name="Ensembl"/>
        </authorList>
    </citation>
    <scope>IDENTIFICATION</scope>
</reference>
<evidence type="ECO:0000256" key="4">
    <source>
        <dbReference type="PROSITE-ProRule" id="PRU00024"/>
    </source>
</evidence>
<evidence type="ECO:0000256" key="3">
    <source>
        <dbReference type="ARBA" id="ARBA00022833"/>
    </source>
</evidence>
<keyword evidence="3" id="KW-0862">Zinc</keyword>
<dbReference type="Pfam" id="PF00643">
    <property type="entry name" value="zf-B_box"/>
    <property type="match status" value="1"/>
</dbReference>
<keyword evidence="5" id="KW-0175">Coiled coil</keyword>
<dbReference type="Proteomes" id="UP000694425">
    <property type="component" value="Unplaced"/>
</dbReference>
<evidence type="ECO:0000259" key="7">
    <source>
        <dbReference type="PROSITE" id="PS50119"/>
    </source>
</evidence>
<dbReference type="SUPFAM" id="SSF57845">
    <property type="entry name" value="B-box zinc-binding domain"/>
    <property type="match status" value="1"/>
</dbReference>
<reference evidence="9" key="1">
    <citation type="submission" date="2025-08" db="UniProtKB">
        <authorList>
            <consortium name="Ensembl"/>
        </authorList>
    </citation>
    <scope>IDENTIFICATION</scope>
</reference>
<dbReference type="AlphaFoldDB" id="A0A8C7B4N2"/>
<dbReference type="Gene3D" id="2.60.120.920">
    <property type="match status" value="1"/>
</dbReference>
<evidence type="ECO:0000256" key="1">
    <source>
        <dbReference type="ARBA" id="ARBA00022723"/>
    </source>
</evidence>
<evidence type="ECO:0000256" key="6">
    <source>
        <dbReference type="SAM" id="MobiDB-lite"/>
    </source>
</evidence>
<feature type="coiled-coil region" evidence="5">
    <location>
        <begin position="163"/>
        <end position="194"/>
    </location>
</feature>
<organism evidence="9 10">
    <name type="scientific">Neovison vison</name>
    <name type="common">American mink</name>
    <name type="synonym">Mustela vison</name>
    <dbReference type="NCBI Taxonomy" id="452646"/>
    <lineage>
        <taxon>Eukaryota</taxon>
        <taxon>Metazoa</taxon>
        <taxon>Chordata</taxon>
        <taxon>Craniata</taxon>
        <taxon>Vertebrata</taxon>
        <taxon>Euteleostomi</taxon>
        <taxon>Mammalia</taxon>
        <taxon>Eutheria</taxon>
        <taxon>Laurasiatheria</taxon>
        <taxon>Carnivora</taxon>
        <taxon>Caniformia</taxon>
        <taxon>Musteloidea</taxon>
        <taxon>Mustelidae</taxon>
        <taxon>Mustelinae</taxon>
        <taxon>Neogale</taxon>
    </lineage>
</organism>
<name>A0A8C7B4N2_NEOVI</name>
<sequence length="541" mass="61101">MAELDLMDPGPLPGIPAHPLATVSPDPGSGSLAEEEDMGSLGSPQAEMEGQGSDSAGQGDPDGEGEAEILCDFCLGTGRVKAVKSCLTCMVNYCEEHLRPHQENSRLHSHQLTEPVKDRDLRTCPAHHSPLVAFCRPDGQCICQECGQDEHKGHSSVSLDAARRDKEAELRDTQLELERKLKLNENAIARLQANHKSVLVSPLSQLKKMLSTLLGPELDMLHMPALCWLHCHQPILQMQEVRSPEQSSFRTSETKASSAVFPFLQEYCKFKNTEDSAFPSVYIGLKDKLSGIRRVITDSTVHLVQLLQNYKEKLQDFSKEEEYDISTQVSAVVKRKYWTSKPEPSTRQQFLQYACDISFDPDTAHRYLRLQEDNRKVTNTTPWEHPYPDLPSRFVHWRQVLSTQSLYLHRYYFEVEILGAGSYVGLTCKGIDRKGEERNGCISGNNFSWSLHWNGKEFTAWHSDTETPLKASPFRRLGIYVDFLGGILSFYGVEPDAMTLIHKFECKFSEPVYPAFWLSKKENTIRIVDLGVEPEKPMPVG</sequence>
<feature type="region of interest" description="Disordered" evidence="6">
    <location>
        <begin position="1"/>
        <end position="63"/>
    </location>
</feature>
<dbReference type="SMART" id="SM00336">
    <property type="entry name" value="BBOX"/>
    <property type="match status" value="1"/>
</dbReference>